<comment type="similarity">
    <text evidence="2 8">Belongs to the nitroreductase family.</text>
</comment>
<keyword evidence="5 8" id="KW-0521">NADP</keyword>
<gene>
    <name evidence="10" type="ORF">H0185_23020</name>
</gene>
<dbReference type="InterPro" id="IPR052530">
    <property type="entry name" value="NAD(P)H_nitroreductase"/>
</dbReference>
<comment type="cofactor">
    <cofactor evidence="1 8">
        <name>FMN</name>
        <dbReference type="ChEBI" id="CHEBI:58210"/>
    </cofactor>
</comment>
<dbReference type="EMBL" id="JACWFH010000039">
    <property type="protein sequence ID" value="MBY0099618.1"/>
    <property type="molecule type" value="Genomic_DNA"/>
</dbReference>
<dbReference type="InterPro" id="IPR029479">
    <property type="entry name" value="Nitroreductase"/>
</dbReference>
<dbReference type="InterPro" id="IPR000415">
    <property type="entry name" value="Nitroreductase-like"/>
</dbReference>
<dbReference type="RefSeq" id="WP_221875902.1">
    <property type="nucleotide sequence ID" value="NZ_JACWFH010000039.1"/>
</dbReference>
<comment type="caution">
    <text evidence="10">The sequence shown here is derived from an EMBL/GenBank/DDBJ whole genome shotgun (WGS) entry which is preliminary data.</text>
</comment>
<evidence type="ECO:0000256" key="1">
    <source>
        <dbReference type="ARBA" id="ARBA00001917"/>
    </source>
</evidence>
<keyword evidence="3 8" id="KW-0285">Flavoprotein</keyword>
<keyword evidence="6 8" id="KW-0560">Oxidoreductase</keyword>
<evidence type="ECO:0000256" key="8">
    <source>
        <dbReference type="PIRNR" id="PIRNR000232"/>
    </source>
</evidence>
<dbReference type="SUPFAM" id="SSF55469">
    <property type="entry name" value="FMN-dependent nitroreductase-like"/>
    <property type="match status" value="1"/>
</dbReference>
<protein>
    <recommendedName>
        <fullName evidence="8">Putative NAD(P)H nitroreductase</fullName>
        <ecNumber evidence="8">1.-.-.-</ecNumber>
    </recommendedName>
</protein>
<evidence type="ECO:0000313" key="10">
    <source>
        <dbReference type="EMBL" id="MBY0099618.1"/>
    </source>
</evidence>
<feature type="domain" description="Nitroreductase" evidence="9">
    <location>
        <begin position="7"/>
        <end position="169"/>
    </location>
</feature>
<dbReference type="Proteomes" id="UP000769780">
    <property type="component" value="Unassembled WGS sequence"/>
</dbReference>
<evidence type="ECO:0000256" key="7">
    <source>
        <dbReference type="ARBA" id="ARBA00023027"/>
    </source>
</evidence>
<dbReference type="PANTHER" id="PTHR43821:SF1">
    <property type="entry name" value="NAD(P)H NITROREDUCTASE YDJA-RELATED"/>
    <property type="match status" value="1"/>
</dbReference>
<dbReference type="PANTHER" id="PTHR43821">
    <property type="entry name" value="NAD(P)H NITROREDUCTASE YDJA-RELATED"/>
    <property type="match status" value="1"/>
</dbReference>
<evidence type="ECO:0000256" key="2">
    <source>
        <dbReference type="ARBA" id="ARBA00007118"/>
    </source>
</evidence>
<evidence type="ECO:0000256" key="4">
    <source>
        <dbReference type="ARBA" id="ARBA00022643"/>
    </source>
</evidence>
<dbReference type="PIRSF" id="PIRSF000232">
    <property type="entry name" value="YdjA"/>
    <property type="match status" value="1"/>
</dbReference>
<keyword evidence="11" id="KW-1185">Reference proteome</keyword>
<reference evidence="10 11" key="1">
    <citation type="submission" date="2020-07" db="EMBL/GenBank/DDBJ databases">
        <title>Fungal Genomes of the International Space Station.</title>
        <authorList>
            <person name="Seuylemezian A."/>
            <person name="Singh N.K."/>
            <person name="Wood J."/>
            <person name="Venkateswaran K."/>
        </authorList>
    </citation>
    <scope>NUCLEOTIDE SEQUENCE [LARGE SCALE GENOMIC DNA]</scope>
    <source>
        <strain evidence="10 11">PL-B2</strain>
    </source>
</reference>
<keyword evidence="7 8" id="KW-0520">NAD</keyword>
<dbReference type="Pfam" id="PF00881">
    <property type="entry name" value="Nitroreductase"/>
    <property type="match status" value="1"/>
</dbReference>
<evidence type="ECO:0000256" key="5">
    <source>
        <dbReference type="ARBA" id="ARBA00022857"/>
    </source>
</evidence>
<evidence type="ECO:0000259" key="9">
    <source>
        <dbReference type="Pfam" id="PF00881"/>
    </source>
</evidence>
<accession>A0ABS7KBH0</accession>
<organism evidence="10 11">
    <name type="scientific">Mesobacillus maritimus</name>
    <dbReference type="NCBI Taxonomy" id="1643336"/>
    <lineage>
        <taxon>Bacteria</taxon>
        <taxon>Bacillati</taxon>
        <taxon>Bacillota</taxon>
        <taxon>Bacilli</taxon>
        <taxon>Bacillales</taxon>
        <taxon>Bacillaceae</taxon>
        <taxon>Mesobacillus</taxon>
    </lineage>
</organism>
<keyword evidence="4 8" id="KW-0288">FMN</keyword>
<proteinExistence type="inferred from homology"/>
<dbReference type="Gene3D" id="3.40.109.10">
    <property type="entry name" value="NADH Oxidase"/>
    <property type="match status" value="1"/>
</dbReference>
<evidence type="ECO:0000313" key="11">
    <source>
        <dbReference type="Proteomes" id="UP000769780"/>
    </source>
</evidence>
<sequence>MDVFEAIKTRRSNGLVRNETVPKELIEEILEAGTWAPSHFRTEPWKFFVLEGNSRMALGEVLVKIAEKTMDDPNSEANIKKREKILEKPFRAPVIITVAVEPNVQSEKVIIQEEYGAVYAAIQNMLLAAHALGLGGFWRTGKPTYDPLMKKLFGLTDKGEVLGFLYFGYPKKEMPSGNRKSISEVTTWLTVKDDFQRL</sequence>
<dbReference type="CDD" id="cd02135">
    <property type="entry name" value="YdjA-like"/>
    <property type="match status" value="1"/>
</dbReference>
<dbReference type="InterPro" id="IPR026021">
    <property type="entry name" value="YdjA-like"/>
</dbReference>
<evidence type="ECO:0000256" key="6">
    <source>
        <dbReference type="ARBA" id="ARBA00023002"/>
    </source>
</evidence>
<dbReference type="EC" id="1.-.-.-" evidence="8"/>
<name>A0ABS7KBH0_9BACI</name>
<evidence type="ECO:0000256" key="3">
    <source>
        <dbReference type="ARBA" id="ARBA00022630"/>
    </source>
</evidence>